<evidence type="ECO:0000256" key="2">
    <source>
        <dbReference type="ARBA" id="ARBA00022679"/>
    </source>
</evidence>
<evidence type="ECO:0000256" key="4">
    <source>
        <dbReference type="SAM" id="MobiDB-lite"/>
    </source>
</evidence>
<sequence>MTNKHQSTTPAEAAGSRVEDSLPAQGPAAADDLNAETYLERLYPDDEALELVNASIRANNMPEISVAPGYGRLLTMLVRMIGASRVLEIGALGGYSAICLARGLSEGGQVLSLEINEAFAETARLNVQEAGFGSFIGYRIGNAAESLEALCSEGAKFDLFFIDADKVNYPNYLEYAIRLANPGALIVGDNILMRGRTVDPAVKKKSVEAMRQFNRQFASDPRLESTMLPAYDGLAIARVR</sequence>
<proteinExistence type="predicted"/>
<gene>
    <name evidence="5" type="ORF">EDM21_02850</name>
</gene>
<comment type="caution">
    <text evidence="5">The sequence shown here is derived from an EMBL/GenBank/DDBJ whole genome shotgun (WGS) entry which is preliminary data.</text>
</comment>
<dbReference type="AlphaFoldDB" id="A0A7X3FF55"/>
<keyword evidence="3" id="KW-0949">S-adenosyl-L-methionine</keyword>
<feature type="region of interest" description="Disordered" evidence="4">
    <location>
        <begin position="1"/>
        <end position="30"/>
    </location>
</feature>
<protein>
    <submittedName>
        <fullName evidence="5">O-methyltransferase</fullName>
    </submittedName>
</protein>
<dbReference type="InterPro" id="IPR029063">
    <property type="entry name" value="SAM-dependent_MTases_sf"/>
</dbReference>
<evidence type="ECO:0000256" key="1">
    <source>
        <dbReference type="ARBA" id="ARBA00022603"/>
    </source>
</evidence>
<name>A0A7X3FF55_9BACL</name>
<dbReference type="GO" id="GO:0008171">
    <property type="term" value="F:O-methyltransferase activity"/>
    <property type="evidence" value="ECO:0007669"/>
    <property type="project" value="InterPro"/>
</dbReference>
<dbReference type="GO" id="GO:0032259">
    <property type="term" value="P:methylation"/>
    <property type="evidence" value="ECO:0007669"/>
    <property type="project" value="UniProtKB-KW"/>
</dbReference>
<feature type="compositionally biased region" description="Polar residues" evidence="4">
    <location>
        <begin position="1"/>
        <end position="10"/>
    </location>
</feature>
<evidence type="ECO:0000313" key="5">
    <source>
        <dbReference type="EMBL" id="MVO98480.1"/>
    </source>
</evidence>
<dbReference type="PANTHER" id="PTHR10509">
    <property type="entry name" value="O-METHYLTRANSFERASE-RELATED"/>
    <property type="match status" value="1"/>
</dbReference>
<accession>A0A7X3FF55</accession>
<reference evidence="5 6" key="1">
    <citation type="journal article" date="2019" name="Microorganisms">
        <title>Paenibacillus lutrae sp. nov., A Chitinolytic Species Isolated from A River Otter in Castril Natural Park, Granada, Spain.</title>
        <authorList>
            <person name="Rodriguez M."/>
            <person name="Reina J.C."/>
            <person name="Bejar V."/>
            <person name="Llamas I."/>
        </authorList>
    </citation>
    <scope>NUCLEOTIDE SEQUENCE [LARGE SCALE GENOMIC DNA]</scope>
    <source>
        <strain evidence="5 6">N10</strain>
    </source>
</reference>
<dbReference type="CDD" id="cd02440">
    <property type="entry name" value="AdoMet_MTases"/>
    <property type="match status" value="1"/>
</dbReference>
<dbReference type="SUPFAM" id="SSF53335">
    <property type="entry name" value="S-adenosyl-L-methionine-dependent methyltransferases"/>
    <property type="match status" value="1"/>
</dbReference>
<dbReference type="EMBL" id="RHLK01000002">
    <property type="protein sequence ID" value="MVO98480.1"/>
    <property type="molecule type" value="Genomic_DNA"/>
</dbReference>
<dbReference type="InterPro" id="IPR050362">
    <property type="entry name" value="Cation-dep_OMT"/>
</dbReference>
<dbReference type="GO" id="GO:0008757">
    <property type="term" value="F:S-adenosylmethionine-dependent methyltransferase activity"/>
    <property type="evidence" value="ECO:0007669"/>
    <property type="project" value="TreeGrafter"/>
</dbReference>
<dbReference type="Gene3D" id="3.40.50.150">
    <property type="entry name" value="Vaccinia Virus protein VP39"/>
    <property type="match status" value="1"/>
</dbReference>
<dbReference type="InterPro" id="IPR002935">
    <property type="entry name" value="SAM_O-MeTrfase"/>
</dbReference>
<dbReference type="RefSeq" id="WP_157332770.1">
    <property type="nucleotide sequence ID" value="NZ_RHLK01000002.1"/>
</dbReference>
<keyword evidence="6" id="KW-1185">Reference proteome</keyword>
<evidence type="ECO:0000313" key="6">
    <source>
        <dbReference type="Proteomes" id="UP000490800"/>
    </source>
</evidence>
<dbReference type="PROSITE" id="PS51682">
    <property type="entry name" value="SAM_OMT_I"/>
    <property type="match status" value="1"/>
</dbReference>
<dbReference type="Pfam" id="PF01596">
    <property type="entry name" value="Methyltransf_3"/>
    <property type="match status" value="1"/>
</dbReference>
<keyword evidence="2 5" id="KW-0808">Transferase</keyword>
<dbReference type="Proteomes" id="UP000490800">
    <property type="component" value="Unassembled WGS sequence"/>
</dbReference>
<evidence type="ECO:0000256" key="3">
    <source>
        <dbReference type="ARBA" id="ARBA00022691"/>
    </source>
</evidence>
<keyword evidence="1 5" id="KW-0489">Methyltransferase</keyword>
<dbReference type="PANTHER" id="PTHR10509:SF14">
    <property type="entry name" value="CAFFEOYL-COA O-METHYLTRANSFERASE 3-RELATED"/>
    <property type="match status" value="1"/>
</dbReference>
<dbReference type="OrthoDB" id="9799672at2"/>
<organism evidence="5 6">
    <name type="scientific">Paenibacillus lutrae</name>
    <dbReference type="NCBI Taxonomy" id="2078573"/>
    <lineage>
        <taxon>Bacteria</taxon>
        <taxon>Bacillati</taxon>
        <taxon>Bacillota</taxon>
        <taxon>Bacilli</taxon>
        <taxon>Bacillales</taxon>
        <taxon>Paenibacillaceae</taxon>
        <taxon>Paenibacillus</taxon>
    </lineage>
</organism>